<protein>
    <submittedName>
        <fullName evidence="1">Uncharacterized protein</fullName>
    </submittedName>
</protein>
<name>A0A7D9DDE1_PARCT</name>
<evidence type="ECO:0000313" key="1">
    <source>
        <dbReference type="EMBL" id="CAB3981828.1"/>
    </source>
</evidence>
<reference evidence="1" key="1">
    <citation type="submission" date="2020-04" db="EMBL/GenBank/DDBJ databases">
        <authorList>
            <person name="Alioto T."/>
            <person name="Alioto T."/>
            <person name="Gomez Garrido J."/>
        </authorList>
    </citation>
    <scope>NUCLEOTIDE SEQUENCE</scope>
    <source>
        <strain evidence="1">A484AB</strain>
    </source>
</reference>
<comment type="caution">
    <text evidence="1">The sequence shown here is derived from an EMBL/GenBank/DDBJ whole genome shotgun (WGS) entry which is preliminary data.</text>
</comment>
<dbReference type="AlphaFoldDB" id="A0A7D9DDE1"/>
<accession>A0A7D9DDE1</accession>
<sequence>MNIGKGPWTNIDINSTLTFSQFNSLTYTGEKAVKLTLESLRTFEYNREKPLRDYRDVLQGYRKRLPPKRTFASKACRGLKMVAGPVINKEGDHYLPLEAVIDTDTTDLNRPSTKLIEMYCIYFTIY</sequence>
<proteinExistence type="predicted"/>
<evidence type="ECO:0000313" key="2">
    <source>
        <dbReference type="Proteomes" id="UP001152795"/>
    </source>
</evidence>
<dbReference type="EMBL" id="CACRXK020000432">
    <property type="protein sequence ID" value="CAB3981828.1"/>
    <property type="molecule type" value="Genomic_DNA"/>
</dbReference>
<organism evidence="1 2">
    <name type="scientific">Paramuricea clavata</name>
    <name type="common">Red gorgonian</name>
    <name type="synonym">Violescent sea-whip</name>
    <dbReference type="NCBI Taxonomy" id="317549"/>
    <lineage>
        <taxon>Eukaryota</taxon>
        <taxon>Metazoa</taxon>
        <taxon>Cnidaria</taxon>
        <taxon>Anthozoa</taxon>
        <taxon>Octocorallia</taxon>
        <taxon>Malacalcyonacea</taxon>
        <taxon>Plexauridae</taxon>
        <taxon>Paramuricea</taxon>
    </lineage>
</organism>
<dbReference type="Proteomes" id="UP001152795">
    <property type="component" value="Unassembled WGS sequence"/>
</dbReference>
<keyword evidence="2" id="KW-1185">Reference proteome</keyword>
<gene>
    <name evidence="1" type="ORF">PACLA_8A008151</name>
</gene>